<dbReference type="Gene3D" id="3.40.50.200">
    <property type="entry name" value="Peptidase S8/S53 domain"/>
    <property type="match status" value="1"/>
</dbReference>
<sequence>MKLTRLLLCATIGALFSLPLQAQEIDSTSITVLLRSTITSLESNKKLPENTATALAQLEQTAPRLEAIFPVPVTYSEEDIAAMERHNLTRYYNVDTSDKTADAVHEMLTKLKNNPLVESVQITPVIAKDELISVLPVAKTDVKKMIAGQNGFPDYTSFQHYKHGLIPEAGYKIGGVNSIAARAYSGGDGEYARVISTEWSHWSYTHVDLPQPFMVHDETGFSTPDQHDTRSAGIMFSKDNGFGTTGIVPKAQAGYSQFSRLGGRSLFRLGKFLQPGDVVQVGIQVHAPLPIPMDVCDNEDRNYCFLPVEAARSVADEISYLTQEKGVHVIIAAANGNINLDHPYFEGHYDRNKYDSGAIYAGAADPTNGMRADYSESGSRVDLFSWGWNVTTTNCDGVYCAEDKYTDSYGGTSAANPIIAGAVAQVQSIAFAHGLGAILPKKMRQVLVQTGHPLPFPDPQRPIGMQPDVDAAVKFLLSEDKPIEETRPPTVVVSGPTQAAAGNSVTLDASGSSADNGGTLSYSWKVLPHLEFNTSGAQLTFTAPALTHDVTYVFTVTANDGKLGSQKNHSVLVKADGAPPTPPVEECKPLWKQGTAYQVGDLVQHKGRIYEAMWTTSREPGDPAYTDTIDQGWGFEWTDKGACSK</sequence>
<dbReference type="SUPFAM" id="SSF51055">
    <property type="entry name" value="Carbohydrate binding domain"/>
    <property type="match status" value="1"/>
</dbReference>
<dbReference type="InterPro" id="IPR000209">
    <property type="entry name" value="Peptidase_S8/S53_dom"/>
</dbReference>
<organism evidence="6 7">
    <name type="scientific">Glaciimonas immobilis</name>
    <dbReference type="NCBI Taxonomy" id="728004"/>
    <lineage>
        <taxon>Bacteria</taxon>
        <taxon>Pseudomonadati</taxon>
        <taxon>Pseudomonadota</taxon>
        <taxon>Betaproteobacteria</taxon>
        <taxon>Burkholderiales</taxon>
        <taxon>Oxalobacteraceae</taxon>
        <taxon>Glaciimonas</taxon>
    </lineage>
</organism>
<evidence type="ECO:0000256" key="3">
    <source>
        <dbReference type="ARBA" id="ARBA00022825"/>
    </source>
</evidence>
<feature type="chain" id="PRO_5033022080" evidence="4">
    <location>
        <begin position="23"/>
        <end position="645"/>
    </location>
</feature>
<dbReference type="PROSITE" id="PS00138">
    <property type="entry name" value="SUBTILASE_SER"/>
    <property type="match status" value="1"/>
</dbReference>
<dbReference type="GO" id="GO:0030246">
    <property type="term" value="F:carbohydrate binding"/>
    <property type="evidence" value="ECO:0007669"/>
    <property type="project" value="InterPro"/>
</dbReference>
<protein>
    <submittedName>
        <fullName evidence="6">Chitodextrinase</fullName>
    </submittedName>
</protein>
<dbReference type="Pfam" id="PF00082">
    <property type="entry name" value="Peptidase_S8"/>
    <property type="match status" value="1"/>
</dbReference>
<dbReference type="SMART" id="SM00495">
    <property type="entry name" value="ChtBD3"/>
    <property type="match status" value="1"/>
</dbReference>
<dbReference type="GO" id="GO:0006508">
    <property type="term" value="P:proteolysis"/>
    <property type="evidence" value="ECO:0007669"/>
    <property type="project" value="UniProtKB-KW"/>
</dbReference>
<feature type="signal peptide" evidence="4">
    <location>
        <begin position="1"/>
        <end position="22"/>
    </location>
</feature>
<evidence type="ECO:0000313" key="6">
    <source>
        <dbReference type="EMBL" id="MBB5201604.1"/>
    </source>
</evidence>
<dbReference type="Pfam" id="PF02839">
    <property type="entry name" value="CBM_5_12"/>
    <property type="match status" value="1"/>
</dbReference>
<dbReference type="Proteomes" id="UP000571084">
    <property type="component" value="Unassembled WGS sequence"/>
</dbReference>
<dbReference type="GO" id="GO:0005576">
    <property type="term" value="C:extracellular region"/>
    <property type="evidence" value="ECO:0007669"/>
    <property type="project" value="InterPro"/>
</dbReference>
<name>A0A840RY83_9BURK</name>
<keyword evidence="1" id="KW-0645">Protease</keyword>
<dbReference type="InterPro" id="IPR023828">
    <property type="entry name" value="Peptidase_S8_Ser-AS"/>
</dbReference>
<dbReference type="RefSeq" id="WP_168054086.1">
    <property type="nucleotide sequence ID" value="NZ_JAAOZT010000003.1"/>
</dbReference>
<keyword evidence="2" id="KW-0378">Hydrolase</keyword>
<keyword evidence="3" id="KW-0720">Serine protease</keyword>
<evidence type="ECO:0000256" key="4">
    <source>
        <dbReference type="SAM" id="SignalP"/>
    </source>
</evidence>
<dbReference type="EMBL" id="JACHHQ010000007">
    <property type="protein sequence ID" value="MBB5201604.1"/>
    <property type="molecule type" value="Genomic_DNA"/>
</dbReference>
<evidence type="ECO:0000313" key="7">
    <source>
        <dbReference type="Proteomes" id="UP000571084"/>
    </source>
</evidence>
<proteinExistence type="predicted"/>
<dbReference type="GO" id="GO:0004252">
    <property type="term" value="F:serine-type endopeptidase activity"/>
    <property type="evidence" value="ECO:0007669"/>
    <property type="project" value="InterPro"/>
</dbReference>
<dbReference type="InterPro" id="IPR036573">
    <property type="entry name" value="CBM_sf_5/12"/>
</dbReference>
<feature type="domain" description="Chitin-binding type-3" evidence="5">
    <location>
        <begin position="588"/>
        <end position="629"/>
    </location>
</feature>
<keyword evidence="7" id="KW-1185">Reference proteome</keyword>
<evidence type="ECO:0000259" key="5">
    <source>
        <dbReference type="SMART" id="SM00495"/>
    </source>
</evidence>
<accession>A0A840RY83</accession>
<dbReference type="Gene3D" id="2.10.10.20">
    <property type="entry name" value="Carbohydrate-binding module superfamily 5/12"/>
    <property type="match status" value="1"/>
</dbReference>
<dbReference type="AlphaFoldDB" id="A0A840RY83"/>
<reference evidence="6 7" key="1">
    <citation type="submission" date="2020-08" db="EMBL/GenBank/DDBJ databases">
        <title>Genomic Encyclopedia of Type Strains, Phase IV (KMG-IV): sequencing the most valuable type-strain genomes for metagenomic binning, comparative biology and taxonomic classification.</title>
        <authorList>
            <person name="Goeker M."/>
        </authorList>
    </citation>
    <scope>NUCLEOTIDE SEQUENCE [LARGE SCALE GENOMIC DNA]</scope>
    <source>
        <strain evidence="6 7">DSM 23240</strain>
    </source>
</reference>
<dbReference type="Pfam" id="PF22352">
    <property type="entry name" value="K319L-like_PKD"/>
    <property type="match status" value="1"/>
</dbReference>
<dbReference type="GO" id="GO:0004553">
    <property type="term" value="F:hydrolase activity, hydrolyzing O-glycosyl compounds"/>
    <property type="evidence" value="ECO:0007669"/>
    <property type="project" value="InterPro"/>
</dbReference>
<dbReference type="GO" id="GO:0005975">
    <property type="term" value="P:carbohydrate metabolic process"/>
    <property type="evidence" value="ECO:0007669"/>
    <property type="project" value="InterPro"/>
</dbReference>
<dbReference type="InterPro" id="IPR013783">
    <property type="entry name" value="Ig-like_fold"/>
</dbReference>
<dbReference type="InterPro" id="IPR003610">
    <property type="entry name" value="CBM5/12"/>
</dbReference>
<gene>
    <name evidence="6" type="ORF">HNR39_003457</name>
</gene>
<evidence type="ECO:0000256" key="2">
    <source>
        <dbReference type="ARBA" id="ARBA00022801"/>
    </source>
</evidence>
<keyword evidence="4" id="KW-0732">Signal</keyword>
<dbReference type="InterPro" id="IPR036852">
    <property type="entry name" value="Peptidase_S8/S53_dom_sf"/>
</dbReference>
<dbReference type="Gene3D" id="2.60.40.10">
    <property type="entry name" value="Immunoglobulins"/>
    <property type="match status" value="1"/>
</dbReference>
<comment type="caution">
    <text evidence="6">The sequence shown here is derived from an EMBL/GenBank/DDBJ whole genome shotgun (WGS) entry which is preliminary data.</text>
</comment>
<dbReference type="SUPFAM" id="SSF52743">
    <property type="entry name" value="Subtilisin-like"/>
    <property type="match status" value="1"/>
</dbReference>
<evidence type="ECO:0000256" key="1">
    <source>
        <dbReference type="ARBA" id="ARBA00022670"/>
    </source>
</evidence>